<evidence type="ECO:0000313" key="3">
    <source>
        <dbReference type="Proteomes" id="UP001460270"/>
    </source>
</evidence>
<feature type="region of interest" description="Disordered" evidence="1">
    <location>
        <begin position="109"/>
        <end position="135"/>
    </location>
</feature>
<dbReference type="AlphaFoldDB" id="A0AAW0PLP7"/>
<comment type="caution">
    <text evidence="2">The sequence shown here is derived from an EMBL/GenBank/DDBJ whole genome shotgun (WGS) entry which is preliminary data.</text>
</comment>
<keyword evidence="3" id="KW-1185">Reference proteome</keyword>
<organism evidence="2 3">
    <name type="scientific">Mugilogobius chulae</name>
    <name type="common">yellowstripe goby</name>
    <dbReference type="NCBI Taxonomy" id="88201"/>
    <lineage>
        <taxon>Eukaryota</taxon>
        <taxon>Metazoa</taxon>
        <taxon>Chordata</taxon>
        <taxon>Craniata</taxon>
        <taxon>Vertebrata</taxon>
        <taxon>Euteleostomi</taxon>
        <taxon>Actinopterygii</taxon>
        <taxon>Neopterygii</taxon>
        <taxon>Teleostei</taxon>
        <taxon>Neoteleostei</taxon>
        <taxon>Acanthomorphata</taxon>
        <taxon>Gobiaria</taxon>
        <taxon>Gobiiformes</taxon>
        <taxon>Gobioidei</taxon>
        <taxon>Gobiidae</taxon>
        <taxon>Gobionellinae</taxon>
        <taxon>Mugilogobius</taxon>
    </lineage>
</organism>
<accession>A0AAW0PLP7</accession>
<proteinExistence type="predicted"/>
<evidence type="ECO:0000313" key="2">
    <source>
        <dbReference type="EMBL" id="KAK7922370.1"/>
    </source>
</evidence>
<dbReference type="EMBL" id="JBBPFD010000006">
    <property type="protein sequence ID" value="KAK7922370.1"/>
    <property type="molecule type" value="Genomic_DNA"/>
</dbReference>
<protein>
    <submittedName>
        <fullName evidence="2">Uncharacterized protein</fullName>
    </submittedName>
</protein>
<dbReference type="Proteomes" id="UP001460270">
    <property type="component" value="Unassembled WGS sequence"/>
</dbReference>
<sequence length="135" mass="15189">MEQQLVSYTALSLSCRVSQKLKCQSENRVKYWRGLVPLSSELSEARLIVLPNPRHLGMHRFLLEVTREPGVYQSAVKCSHTLWEIMLERGMRILKKVILNSAKPPLLRGVTGATGAPPTVPKNKEVKATQLPEET</sequence>
<evidence type="ECO:0000256" key="1">
    <source>
        <dbReference type="SAM" id="MobiDB-lite"/>
    </source>
</evidence>
<gene>
    <name evidence="2" type="ORF">WMY93_009272</name>
</gene>
<reference evidence="3" key="1">
    <citation type="submission" date="2024-04" db="EMBL/GenBank/DDBJ databases">
        <title>Salinicola lusitanus LLJ914,a marine bacterium isolated from the Okinawa Trough.</title>
        <authorList>
            <person name="Li J."/>
        </authorList>
    </citation>
    <scope>NUCLEOTIDE SEQUENCE [LARGE SCALE GENOMIC DNA]</scope>
</reference>
<name>A0AAW0PLP7_9GOBI</name>